<proteinExistence type="predicted"/>
<evidence type="ECO:0000313" key="3">
    <source>
        <dbReference type="Proteomes" id="UP000198779"/>
    </source>
</evidence>
<keyword evidence="3" id="KW-1185">Reference proteome</keyword>
<dbReference type="EMBL" id="FNIW01000041">
    <property type="protein sequence ID" value="SDO61935.1"/>
    <property type="molecule type" value="Genomic_DNA"/>
</dbReference>
<evidence type="ECO:0000313" key="1">
    <source>
        <dbReference type="EMBL" id="SDG93909.1"/>
    </source>
</evidence>
<reference evidence="1 4" key="1">
    <citation type="submission" date="2016-10" db="EMBL/GenBank/DDBJ databases">
        <authorList>
            <person name="de Groot N.N."/>
        </authorList>
    </citation>
    <scope>NUCLEOTIDE SEQUENCE [LARGE SCALE GENOMIC DNA]</scope>
    <source>
        <strain evidence="4">BP1-145</strain>
        <strain evidence="1">BP1-148</strain>
    </source>
</reference>
<sequence length="68" mass="8104">MILHYLLAKIRKIKTKNKEKRRKNKHRTVNYAKFDAFLSVIRPNIDIFVSIFIDKLSKQSQEANDKSI</sequence>
<dbReference type="EMBL" id="FNCQ01000013">
    <property type="protein sequence ID" value="SDG93909.1"/>
    <property type="molecule type" value="Genomic_DNA"/>
</dbReference>
<organism evidence="2 4">
    <name type="scientific">Prevotella communis</name>
    <dbReference type="NCBI Taxonomy" id="2913614"/>
    <lineage>
        <taxon>Bacteria</taxon>
        <taxon>Pseudomonadati</taxon>
        <taxon>Bacteroidota</taxon>
        <taxon>Bacteroidia</taxon>
        <taxon>Bacteroidales</taxon>
        <taxon>Prevotellaceae</taxon>
        <taxon>Prevotella</taxon>
    </lineage>
</organism>
<evidence type="ECO:0000313" key="4">
    <source>
        <dbReference type="Proteomes" id="UP000199134"/>
    </source>
</evidence>
<accession>A0A1H0L1H8</accession>
<protein>
    <submittedName>
        <fullName evidence="2">Uncharacterized protein</fullName>
    </submittedName>
</protein>
<dbReference type="Proteomes" id="UP000199134">
    <property type="component" value="Unassembled WGS sequence"/>
</dbReference>
<dbReference type="Proteomes" id="UP000198779">
    <property type="component" value="Unassembled WGS sequence"/>
</dbReference>
<accession>A0A1G7YC69</accession>
<gene>
    <name evidence="2" type="ORF">SAMN04487900_1411</name>
    <name evidence="1" type="ORF">SAMN04487901_11331</name>
</gene>
<evidence type="ECO:0000313" key="2">
    <source>
        <dbReference type="EMBL" id="SDO61935.1"/>
    </source>
</evidence>
<name>A0A1H0L1H8_9BACT</name>
<dbReference type="STRING" id="645274.SAMN04487901_11331"/>
<reference evidence="2 3" key="2">
    <citation type="submission" date="2016-10" db="EMBL/GenBank/DDBJ databases">
        <authorList>
            <person name="Varghese N."/>
            <person name="Submissions S."/>
        </authorList>
    </citation>
    <scope>NUCLEOTIDE SEQUENCE</scope>
    <source>
        <strain evidence="2">BP1-145</strain>
        <strain evidence="3">BP1-148</strain>
    </source>
</reference>
<dbReference type="AlphaFoldDB" id="A0A1H0L1H8"/>